<dbReference type="PANTHER" id="PTHR42648:SF21">
    <property type="entry name" value="CYSTEINE-RICH RLK (RECEPTOR-LIKE PROTEIN KINASE) 8"/>
    <property type="match status" value="1"/>
</dbReference>
<keyword evidence="1" id="KW-0175">Coiled coil</keyword>
<dbReference type="Pfam" id="PF13976">
    <property type="entry name" value="gag_pre-integrs"/>
    <property type="match status" value="1"/>
</dbReference>
<feature type="region of interest" description="Disordered" evidence="2">
    <location>
        <begin position="487"/>
        <end position="514"/>
    </location>
</feature>
<dbReference type="EMBL" id="BQNB010020669">
    <property type="protein sequence ID" value="GJT98383.1"/>
    <property type="molecule type" value="Genomic_DNA"/>
</dbReference>
<dbReference type="Gene3D" id="3.30.420.10">
    <property type="entry name" value="Ribonuclease H-like superfamily/Ribonuclease H"/>
    <property type="match status" value="1"/>
</dbReference>
<comment type="caution">
    <text evidence="5">The sequence shown here is derived from an EMBL/GenBank/DDBJ whole genome shotgun (WGS) entry which is preliminary data.</text>
</comment>
<keyword evidence="6" id="KW-1185">Reference proteome</keyword>
<evidence type="ECO:0000259" key="4">
    <source>
        <dbReference type="Pfam" id="PF25597"/>
    </source>
</evidence>
<name>A0ABQ5IE28_9ASTR</name>
<feature type="domain" description="GAG-pre-integrase" evidence="3">
    <location>
        <begin position="170"/>
        <end position="240"/>
    </location>
</feature>
<evidence type="ECO:0000256" key="2">
    <source>
        <dbReference type="SAM" id="MobiDB-lite"/>
    </source>
</evidence>
<dbReference type="SUPFAM" id="SSF53098">
    <property type="entry name" value="Ribonuclease H-like"/>
    <property type="match status" value="1"/>
</dbReference>
<evidence type="ECO:0000259" key="3">
    <source>
        <dbReference type="Pfam" id="PF13976"/>
    </source>
</evidence>
<evidence type="ECO:0000313" key="6">
    <source>
        <dbReference type="Proteomes" id="UP001151760"/>
    </source>
</evidence>
<feature type="coiled-coil region" evidence="1">
    <location>
        <begin position="43"/>
        <end position="96"/>
    </location>
</feature>
<reference evidence="5" key="1">
    <citation type="journal article" date="2022" name="Int. J. Mol. Sci.">
        <title>Draft Genome of Tanacetum Coccineum: Genomic Comparison of Closely Related Tanacetum-Family Plants.</title>
        <authorList>
            <person name="Yamashiro T."/>
            <person name="Shiraishi A."/>
            <person name="Nakayama K."/>
            <person name="Satake H."/>
        </authorList>
    </citation>
    <scope>NUCLEOTIDE SEQUENCE</scope>
</reference>
<proteinExistence type="predicted"/>
<dbReference type="Pfam" id="PF25597">
    <property type="entry name" value="SH3_retrovirus"/>
    <property type="match status" value="1"/>
</dbReference>
<dbReference type="InterPro" id="IPR025724">
    <property type="entry name" value="GAG-pre-integrase_dom"/>
</dbReference>
<feature type="domain" description="Retroviral polymerase SH3-like" evidence="4">
    <location>
        <begin position="376"/>
        <end position="432"/>
    </location>
</feature>
<reference evidence="5" key="2">
    <citation type="submission" date="2022-01" db="EMBL/GenBank/DDBJ databases">
        <authorList>
            <person name="Yamashiro T."/>
            <person name="Shiraishi A."/>
            <person name="Satake H."/>
            <person name="Nakayama K."/>
        </authorList>
    </citation>
    <scope>NUCLEOTIDE SEQUENCE</scope>
</reference>
<dbReference type="InterPro" id="IPR039537">
    <property type="entry name" value="Retrotran_Ty1/copia-like"/>
</dbReference>
<dbReference type="PANTHER" id="PTHR42648">
    <property type="entry name" value="TRANSPOSASE, PUTATIVE-RELATED"/>
    <property type="match status" value="1"/>
</dbReference>
<organism evidence="5 6">
    <name type="scientific">Tanacetum coccineum</name>
    <dbReference type="NCBI Taxonomy" id="301880"/>
    <lineage>
        <taxon>Eukaryota</taxon>
        <taxon>Viridiplantae</taxon>
        <taxon>Streptophyta</taxon>
        <taxon>Embryophyta</taxon>
        <taxon>Tracheophyta</taxon>
        <taxon>Spermatophyta</taxon>
        <taxon>Magnoliopsida</taxon>
        <taxon>eudicotyledons</taxon>
        <taxon>Gunneridae</taxon>
        <taxon>Pentapetalae</taxon>
        <taxon>asterids</taxon>
        <taxon>campanulids</taxon>
        <taxon>Asterales</taxon>
        <taxon>Asteraceae</taxon>
        <taxon>Asteroideae</taxon>
        <taxon>Anthemideae</taxon>
        <taxon>Anthemidinae</taxon>
        <taxon>Tanacetum</taxon>
    </lineage>
</organism>
<dbReference type="InterPro" id="IPR057670">
    <property type="entry name" value="SH3_retrovirus"/>
</dbReference>
<evidence type="ECO:0000313" key="5">
    <source>
        <dbReference type="EMBL" id="GJT98383.1"/>
    </source>
</evidence>
<protein>
    <submittedName>
        <fullName evidence="5">Retrovirus-related pol polyprotein from transposon TNT 1-94</fullName>
    </submittedName>
</protein>
<dbReference type="InterPro" id="IPR036397">
    <property type="entry name" value="RNaseH_sf"/>
</dbReference>
<accession>A0ABQ5IE28</accession>
<dbReference type="InterPro" id="IPR012337">
    <property type="entry name" value="RNaseH-like_sf"/>
</dbReference>
<sequence>MLEDLKYVKVGEKEVDDLKMETEFFSKDFLFVILVSLDDIDEYSEMSCKYLEKIKERERLENEFPRVINKKNDTSFAQLEKHCINLEIALQNEKEKNFVNDVNARTKKPHVVPISTRKPIRKANQYVATPHKKTVASESTNLEVAFKKSTCFVRDIQGNDLLTSTRGSDLYTIALQESSSPIPIFFMAKASPAQAWLCHHRLSHPNFDIINLLSKNDIVNGLPKLKYVKDQLCSSCDMGKAKRRKFKTKSVPSSKGRLHMLHMDLCGPMRVKSINRKKFILLIVDDYSRYTWNHFLRSKDEIPENSIVKRQNHTLVEAAGTMLSASKLPFFFWAEAIETACYTQNRSLIIPRHKKTPYHIINERKPTLKFLHIFCCTSYIVRDGENLDKIKEKRDPCIFLGYATQSKGYSVYNKRTRLIVEYFHINFDELKEVMMPNHNSSSLATQQQMKFDHNCSNLISQRQMALDYDNSSPAPQLQPTSVHNNTKLKTQDQNNKPSSSKLIPNIDPSADKTDPSLQELDLLLSPMCEEYFSGGNQGVSKSSTISDLQQQYTSPTLNVQHILEPSTLTTNVNVEDNNSNQAVNAQFDIDEFINPFRTSRKQWHHAWIKSMQEELQKPGHLAARLGCAETKVATWDDLAFKHITFWVERDA</sequence>
<dbReference type="Proteomes" id="UP001151760">
    <property type="component" value="Unassembled WGS sequence"/>
</dbReference>
<feature type="compositionally biased region" description="Polar residues" evidence="2">
    <location>
        <begin position="487"/>
        <end position="502"/>
    </location>
</feature>
<evidence type="ECO:0000256" key="1">
    <source>
        <dbReference type="SAM" id="Coils"/>
    </source>
</evidence>
<gene>
    <name evidence="5" type="ORF">Tco_1093901</name>
</gene>